<proteinExistence type="predicted"/>
<dbReference type="EMBL" id="DF238444">
    <property type="protein sequence ID" value="GAQ93394.1"/>
    <property type="molecule type" value="Genomic_DNA"/>
</dbReference>
<dbReference type="PANTHER" id="PTHR34305">
    <property type="entry name" value="EXPRESSED PROTEIN"/>
    <property type="match status" value="1"/>
</dbReference>
<dbReference type="OrthoDB" id="6073341at2759"/>
<evidence type="ECO:0000256" key="1">
    <source>
        <dbReference type="SAM" id="MobiDB-lite"/>
    </source>
</evidence>
<evidence type="ECO:0000313" key="2">
    <source>
        <dbReference type="EMBL" id="GAQ93394.1"/>
    </source>
</evidence>
<dbReference type="AlphaFoldDB" id="A0A1Y1IRV0"/>
<accession>A0A1Y1IRV0</accession>
<sequence length="490" mass="54173">MGLASADGGRQKGGLAGSSAAQLRPFTAPSQDAEGVNVVKLMEPGVNFCAAALGGAGLKRRLVHQPELRALIARFSQHHPDNPDLGAKLSNVEFDELLFAQIRSKNRAMLALLAGIETEAPRASPLRPPRCPAKWAELLYGLGTPQSVSDDSNLIQHQRALAVVRKLLLGGVANLEDKAILAEHAPILGRLLDHFGFVFPRYFTPALHHLYRLTLFGRGAVGLGVGRAGWPLSAIEGLDYCVWAARDFVERPWTRTADRLQAVEFWEMRANALLPGVESLTAPSTALYPLNVPETELLNERLGLNPDGESCGALPLEHSFCKEQRVLGCYPLPGWEQKRSLPQYKPFEDELGRSIEGSEEHRCRSGLTVGKFDAEVASKGGSKSAKRLQNHTKGGFVFCCSHRVIYGFHAMLRGESPRDPFTVLYTRLDRRNLPRYIFYDNACKLQSYCMRREPAFFADVRFLVDRFHFQRTGAEAHKCGPSFNPDAFGV</sequence>
<organism evidence="2 3">
    <name type="scientific">Klebsormidium nitens</name>
    <name type="common">Green alga</name>
    <name type="synonym">Ulothrix nitens</name>
    <dbReference type="NCBI Taxonomy" id="105231"/>
    <lineage>
        <taxon>Eukaryota</taxon>
        <taxon>Viridiplantae</taxon>
        <taxon>Streptophyta</taxon>
        <taxon>Klebsormidiophyceae</taxon>
        <taxon>Klebsormidiales</taxon>
        <taxon>Klebsormidiaceae</taxon>
        <taxon>Klebsormidium</taxon>
    </lineage>
</organism>
<reference evidence="2 3" key="1">
    <citation type="journal article" date="2014" name="Nat. Commun.">
        <title>Klebsormidium flaccidum genome reveals primary factors for plant terrestrial adaptation.</title>
        <authorList>
            <person name="Hori K."/>
            <person name="Maruyama F."/>
            <person name="Fujisawa T."/>
            <person name="Togashi T."/>
            <person name="Yamamoto N."/>
            <person name="Seo M."/>
            <person name="Sato S."/>
            <person name="Yamada T."/>
            <person name="Mori H."/>
            <person name="Tajima N."/>
            <person name="Moriyama T."/>
            <person name="Ikeuchi M."/>
            <person name="Watanabe M."/>
            <person name="Wada H."/>
            <person name="Kobayashi K."/>
            <person name="Saito M."/>
            <person name="Masuda T."/>
            <person name="Sasaki-Sekimoto Y."/>
            <person name="Mashiguchi K."/>
            <person name="Awai K."/>
            <person name="Shimojima M."/>
            <person name="Masuda S."/>
            <person name="Iwai M."/>
            <person name="Nobusawa T."/>
            <person name="Narise T."/>
            <person name="Kondo S."/>
            <person name="Saito H."/>
            <person name="Sato R."/>
            <person name="Murakawa M."/>
            <person name="Ihara Y."/>
            <person name="Oshima-Yamada Y."/>
            <person name="Ohtaka K."/>
            <person name="Satoh M."/>
            <person name="Sonobe K."/>
            <person name="Ishii M."/>
            <person name="Ohtani R."/>
            <person name="Kanamori-Sato M."/>
            <person name="Honoki R."/>
            <person name="Miyazaki D."/>
            <person name="Mochizuki H."/>
            <person name="Umetsu J."/>
            <person name="Higashi K."/>
            <person name="Shibata D."/>
            <person name="Kamiya Y."/>
            <person name="Sato N."/>
            <person name="Nakamura Y."/>
            <person name="Tabata S."/>
            <person name="Ida S."/>
            <person name="Kurokawa K."/>
            <person name="Ohta H."/>
        </authorList>
    </citation>
    <scope>NUCLEOTIDE SEQUENCE [LARGE SCALE GENOMIC DNA]</scope>
    <source>
        <strain evidence="2 3">NIES-2285</strain>
    </source>
</reference>
<dbReference type="PANTHER" id="PTHR34305:SF1">
    <property type="entry name" value="SWIM-TYPE DOMAIN-CONTAINING PROTEIN"/>
    <property type="match status" value="1"/>
</dbReference>
<gene>
    <name evidence="2" type="ORF">KFL_014950010</name>
</gene>
<protein>
    <submittedName>
        <fullName evidence="2">Uncharacterized protein</fullName>
    </submittedName>
</protein>
<evidence type="ECO:0000313" key="3">
    <source>
        <dbReference type="Proteomes" id="UP000054558"/>
    </source>
</evidence>
<dbReference type="STRING" id="105231.A0A1Y1IRV0"/>
<keyword evidence="3" id="KW-1185">Reference proteome</keyword>
<feature type="region of interest" description="Disordered" evidence="1">
    <location>
        <begin position="1"/>
        <end position="23"/>
    </location>
</feature>
<name>A0A1Y1IRV0_KLENI</name>
<dbReference type="Proteomes" id="UP000054558">
    <property type="component" value="Unassembled WGS sequence"/>
</dbReference>